<dbReference type="AlphaFoldDB" id="A0A1D9QN23"/>
<dbReference type="OrthoDB" id="5278722at2759"/>
<feature type="region of interest" description="Disordered" evidence="1">
    <location>
        <begin position="334"/>
        <end position="379"/>
    </location>
</feature>
<dbReference type="Proteomes" id="UP000177798">
    <property type="component" value="Chromosome 16"/>
</dbReference>
<dbReference type="InterPro" id="IPR036514">
    <property type="entry name" value="SGNH_hydro_sf"/>
</dbReference>
<name>A0A1D9QN23_SCLS1</name>
<protein>
    <submittedName>
        <fullName evidence="2">Uncharacterized protein</fullName>
    </submittedName>
</protein>
<dbReference type="VEuPathDB" id="FungiDB:sscle_16g111010"/>
<organism evidence="2 3">
    <name type="scientific">Sclerotinia sclerotiorum (strain ATCC 18683 / 1980 / Ss-1)</name>
    <name type="common">White mold</name>
    <name type="synonym">Whetzelinia sclerotiorum</name>
    <dbReference type="NCBI Taxonomy" id="665079"/>
    <lineage>
        <taxon>Eukaryota</taxon>
        <taxon>Fungi</taxon>
        <taxon>Dikarya</taxon>
        <taxon>Ascomycota</taxon>
        <taxon>Pezizomycotina</taxon>
        <taxon>Leotiomycetes</taxon>
        <taxon>Helotiales</taxon>
        <taxon>Sclerotiniaceae</taxon>
        <taxon>Sclerotinia</taxon>
    </lineage>
</organism>
<sequence>MRAFTRLGALVFGAVLSLMTILALLPQSRYTEHLKKIGLGGTSINDVTDGLWDWANGSHDEGEESGVRLVVFGDNWVDDTLEVNEDGKGRSWTEVLCEELSCSAHINLATSQPSSSYPSSPPTGALASNKIYLSSIENTIGQNNSETKLTTESMLPDFEAQVKSFIALPLPKKKLRETIFVLSFGIWDVWHYASLDYSKAKEAQNKVVEEMFAQLDNLYAHHRETLEATHIIEKPHNKSHVVPKPQFKVIIPKVFDPTMLPGWLSQRPVPLRPSSVAEHQKNAISLLRDWDNKMENSIKPWFASTPEVTTSNEWMEPVPQGEVSGEVVPEVFDKDEHGGVEGHGQGDSSGHHGQGEQNGSQSQTKREKSGEETENQTEIPQKDIYYYDLHQFLLEIILEHQLEDEGLSDASGLGTKESPYISVYDPCVQESEGEENSEKRRRKSKKTEKKGAGKNLQDNKRRNLPDINGLLVCEAPDEYLFWDDFCMGGMAKERVGREISGMIKEGSSLRKAWGYGVVVGV</sequence>
<evidence type="ECO:0000256" key="1">
    <source>
        <dbReference type="SAM" id="MobiDB-lite"/>
    </source>
</evidence>
<dbReference type="EMBL" id="CP017829">
    <property type="protein sequence ID" value="APA16331.1"/>
    <property type="molecule type" value="Genomic_DNA"/>
</dbReference>
<dbReference type="Gene3D" id="3.40.50.1110">
    <property type="entry name" value="SGNH hydrolase"/>
    <property type="match status" value="1"/>
</dbReference>
<feature type="compositionally biased region" description="Basic residues" evidence="1">
    <location>
        <begin position="439"/>
        <end position="448"/>
    </location>
</feature>
<evidence type="ECO:0000313" key="2">
    <source>
        <dbReference type="EMBL" id="APA16331.1"/>
    </source>
</evidence>
<evidence type="ECO:0000313" key="3">
    <source>
        <dbReference type="Proteomes" id="UP000177798"/>
    </source>
</evidence>
<gene>
    <name evidence="2" type="ORF">sscle_16g111010</name>
</gene>
<feature type="region of interest" description="Disordered" evidence="1">
    <location>
        <begin position="429"/>
        <end position="461"/>
    </location>
</feature>
<reference evidence="3" key="1">
    <citation type="journal article" date="2017" name="Genome Biol. Evol.">
        <title>The complete genome sequence of the phytopathogenic fungus Sclerotinia sclerotiorum reveals insights into the genome architecture of broad host range pathogens.</title>
        <authorList>
            <person name="Derbyshire M."/>
            <person name="Denton-Giles M."/>
            <person name="Hegedus D."/>
            <person name="Seifbarghy S."/>
            <person name="Rollins J."/>
            <person name="van Kan J."/>
            <person name="Seidl M.F."/>
            <person name="Faino L."/>
            <person name="Mbengue M."/>
            <person name="Navaud O."/>
            <person name="Raffaele S."/>
            <person name="Hammond-Kosack K."/>
            <person name="Heard S."/>
            <person name="Oliver R."/>
        </authorList>
    </citation>
    <scope>NUCLEOTIDE SEQUENCE [LARGE SCALE GENOMIC DNA]</scope>
    <source>
        <strain evidence="3">ATCC 18683 / 1980 / Ss-1</strain>
    </source>
</reference>
<accession>A0A1D9QN23</accession>
<proteinExistence type="predicted"/>